<evidence type="ECO:0000256" key="1">
    <source>
        <dbReference type="ARBA" id="ARBA00004651"/>
    </source>
</evidence>
<dbReference type="SUPFAM" id="SSF52540">
    <property type="entry name" value="P-loop containing nucleoside triphosphate hydrolases"/>
    <property type="match status" value="1"/>
</dbReference>
<sequence>MRLRNTPRPAPRQALTSPYVGILLEDQDPNDFGINSGRRAGELALGGPHTLLVGGTGQGKGRRVLMQNILMWGGNPVVAMSTSGDLAEGTIRKRAARGPVYLLDLSGEVREEELQGIGVTRVISDPCALVTNDDEAKMMADLLLATGDGGGDGDSIWKQLASRPLAALLRAGGVLPHAETGEDVWGGGINWVLRALDRVTAMEGEEDDLSAPSWDSAYLRAYGLLDCRHAGSLRAAQGMDPRQRDSVAINIRSALDPWTLSTVAGDGFVAPFLPAMLEQPGATLYVVSPMDGSAAGAATAVIEQAIQHWRQRIGQLPTLGLFLDEVANCAPLPKLASHIAVLRKYRVRLVAAVQTVIQLKRVWGEVGMEEMTRTFPSVLLLPATPDREALDLAAWAAGESERSTSSIDAQGRVSRSSEKNERFGSAELLPTRKGTARLLISGGPGVMVSLPDIAETDLQD</sequence>
<evidence type="ECO:0000313" key="9">
    <source>
        <dbReference type="Proteomes" id="UP000224915"/>
    </source>
</evidence>
<evidence type="ECO:0000256" key="2">
    <source>
        <dbReference type="ARBA" id="ARBA00008806"/>
    </source>
</evidence>
<feature type="compositionally biased region" description="Basic and acidic residues" evidence="7">
    <location>
        <begin position="415"/>
        <end position="424"/>
    </location>
</feature>
<comment type="similarity">
    <text evidence="2">Belongs to the VirD4/TraG family.</text>
</comment>
<keyword evidence="9" id="KW-1185">Reference proteome</keyword>
<dbReference type="Gene3D" id="3.40.50.300">
    <property type="entry name" value="P-loop containing nucleotide triphosphate hydrolases"/>
    <property type="match status" value="1"/>
</dbReference>
<keyword evidence="6" id="KW-0472">Membrane</keyword>
<keyword evidence="4" id="KW-0812">Transmembrane</keyword>
<organism evidence="8 9">
    <name type="scientific">Serinibacter salmoneus</name>
    <dbReference type="NCBI Taxonomy" id="556530"/>
    <lineage>
        <taxon>Bacteria</taxon>
        <taxon>Bacillati</taxon>
        <taxon>Actinomycetota</taxon>
        <taxon>Actinomycetes</taxon>
        <taxon>Micrococcales</taxon>
        <taxon>Beutenbergiaceae</taxon>
        <taxon>Serinibacter</taxon>
    </lineage>
</organism>
<dbReference type="RefSeq" id="WP_098469646.1">
    <property type="nucleotide sequence ID" value="NZ_PDJD01000001.1"/>
</dbReference>
<evidence type="ECO:0000256" key="5">
    <source>
        <dbReference type="ARBA" id="ARBA00022989"/>
    </source>
</evidence>
<evidence type="ECO:0000256" key="3">
    <source>
        <dbReference type="ARBA" id="ARBA00022475"/>
    </source>
</evidence>
<protein>
    <submittedName>
        <fullName evidence="8">Type IV secretion system protein VirD4</fullName>
    </submittedName>
</protein>
<accession>A0A2A9D2V3</accession>
<dbReference type="Pfam" id="PF02534">
    <property type="entry name" value="T4SS-DNA_transf"/>
    <property type="match status" value="1"/>
</dbReference>
<evidence type="ECO:0000256" key="6">
    <source>
        <dbReference type="ARBA" id="ARBA00023136"/>
    </source>
</evidence>
<dbReference type="CDD" id="cd01127">
    <property type="entry name" value="TrwB_TraG_TraD_VirD4"/>
    <property type="match status" value="1"/>
</dbReference>
<feature type="region of interest" description="Disordered" evidence="7">
    <location>
        <begin position="403"/>
        <end position="426"/>
    </location>
</feature>
<evidence type="ECO:0000256" key="7">
    <source>
        <dbReference type="SAM" id="MobiDB-lite"/>
    </source>
</evidence>
<dbReference type="GO" id="GO:0005886">
    <property type="term" value="C:plasma membrane"/>
    <property type="evidence" value="ECO:0007669"/>
    <property type="project" value="UniProtKB-SubCell"/>
</dbReference>
<dbReference type="EMBL" id="PDJD01000001">
    <property type="protein sequence ID" value="PFG20711.1"/>
    <property type="molecule type" value="Genomic_DNA"/>
</dbReference>
<dbReference type="AlphaFoldDB" id="A0A2A9D2V3"/>
<dbReference type="OrthoDB" id="4658601at2"/>
<dbReference type="InterPro" id="IPR027417">
    <property type="entry name" value="P-loop_NTPase"/>
</dbReference>
<reference evidence="8 9" key="1">
    <citation type="submission" date="2017-10" db="EMBL/GenBank/DDBJ databases">
        <title>Sequencing the genomes of 1000 actinobacteria strains.</title>
        <authorList>
            <person name="Klenk H.-P."/>
        </authorList>
    </citation>
    <scope>NUCLEOTIDE SEQUENCE [LARGE SCALE GENOMIC DNA]</scope>
    <source>
        <strain evidence="8 9">DSM 21801</strain>
    </source>
</reference>
<proteinExistence type="inferred from homology"/>
<evidence type="ECO:0000256" key="4">
    <source>
        <dbReference type="ARBA" id="ARBA00022692"/>
    </source>
</evidence>
<keyword evidence="5" id="KW-1133">Transmembrane helix</keyword>
<name>A0A2A9D2V3_9MICO</name>
<comment type="caution">
    <text evidence="8">The sequence shown here is derived from an EMBL/GenBank/DDBJ whole genome shotgun (WGS) entry which is preliminary data.</text>
</comment>
<dbReference type="InterPro" id="IPR003688">
    <property type="entry name" value="TraG/VirD4"/>
</dbReference>
<keyword evidence="3" id="KW-1003">Cell membrane</keyword>
<evidence type="ECO:0000313" key="8">
    <source>
        <dbReference type="EMBL" id="PFG20711.1"/>
    </source>
</evidence>
<dbReference type="Proteomes" id="UP000224915">
    <property type="component" value="Unassembled WGS sequence"/>
</dbReference>
<gene>
    <name evidence="8" type="ORF">ATL40_2321</name>
</gene>
<dbReference type="PANTHER" id="PTHR37937:SF1">
    <property type="entry name" value="CONJUGATIVE TRANSFER: DNA TRANSPORT"/>
    <property type="match status" value="1"/>
</dbReference>
<dbReference type="PANTHER" id="PTHR37937">
    <property type="entry name" value="CONJUGATIVE TRANSFER: DNA TRANSPORT"/>
    <property type="match status" value="1"/>
</dbReference>
<dbReference type="InterPro" id="IPR051539">
    <property type="entry name" value="T4SS-coupling_protein"/>
</dbReference>
<comment type="subcellular location">
    <subcellularLocation>
        <location evidence="1">Cell membrane</location>
        <topology evidence="1">Multi-pass membrane protein</topology>
    </subcellularLocation>
</comment>